<dbReference type="Proteomes" id="UP000779574">
    <property type="component" value="Unassembled WGS sequence"/>
</dbReference>
<gene>
    <name evidence="1" type="ORF">KCU76_g13446</name>
</gene>
<comment type="caution">
    <text evidence="1">The sequence shown here is derived from an EMBL/GenBank/DDBJ whole genome shotgun (WGS) entry which is preliminary data.</text>
</comment>
<evidence type="ECO:0000313" key="2">
    <source>
        <dbReference type="Proteomes" id="UP000779574"/>
    </source>
</evidence>
<organism evidence="1 2">
    <name type="scientific">Aureobasidium melanogenum</name>
    <name type="common">Aureobasidium pullulans var. melanogenum</name>
    <dbReference type="NCBI Taxonomy" id="46634"/>
    <lineage>
        <taxon>Eukaryota</taxon>
        <taxon>Fungi</taxon>
        <taxon>Dikarya</taxon>
        <taxon>Ascomycota</taxon>
        <taxon>Pezizomycotina</taxon>
        <taxon>Dothideomycetes</taxon>
        <taxon>Dothideomycetidae</taxon>
        <taxon>Dothideales</taxon>
        <taxon>Saccotheciaceae</taxon>
        <taxon>Aureobasidium</taxon>
    </lineage>
</organism>
<dbReference type="OrthoDB" id="2951834at2759"/>
<dbReference type="EMBL" id="JAHFXF010000752">
    <property type="protein sequence ID" value="KAG9682948.1"/>
    <property type="molecule type" value="Genomic_DNA"/>
</dbReference>
<feature type="non-terminal residue" evidence="1">
    <location>
        <position position="557"/>
    </location>
</feature>
<reference evidence="1" key="1">
    <citation type="journal article" date="2021" name="J Fungi (Basel)">
        <title>Virulence traits and population genomics of the black yeast Aureobasidium melanogenum.</title>
        <authorList>
            <person name="Cernosa A."/>
            <person name="Sun X."/>
            <person name="Gostincar C."/>
            <person name="Fang C."/>
            <person name="Gunde-Cimerman N."/>
            <person name="Song Z."/>
        </authorList>
    </citation>
    <scope>NUCLEOTIDE SEQUENCE</scope>
    <source>
        <strain evidence="1">EXF-9911</strain>
    </source>
</reference>
<name>A0A9P8E7X6_AURME</name>
<sequence length="557" mass="63560">MQLPIRGPQGPQATPAHRIPTLTTLPIDIKHEIFSYLLLGKNVKYSAGGHAPGHSYTFHTHIMRTNKQLYKETYAYLHSHNEFALAHFKYPRLLSGFSPYIAVGKKVKNFRDPAIEITVEDLEPKARWPHHDPKLHRPSDRVYVQRVLFLTQDLPHFTRQLQLEIHVWPSSQIYVHPPRESRPLQYTPSVIKNDRKIVWKVSPSHRADLTTEERRARQERLIAPMAAVFGHGQAIRFPGVDADIAARVIRFMTPRLVSLDAVGWNLFENMQAQKRRLDECLVNGFGEPHDLLQAYVLTAQLAWDARSWSQYGHHYNTALLFNTPYSPKMLTKQHLALLSCTPQSLRDTPSDIWLHGIATLGVECLLNAIGLALDTGNWMPLLGPDITLTLWCMANNPCCSKPIRKELLDTVYHYRAWSIVLSDVMERVLDEDHLEMAVFDLEHASSDDRDIQCVLEDIKCLKEIIKNEHTPGNMEEDFAPGLRRRKRQFTEPLNLVRPKDLHGWTSDAIDNLDAEVKKSIIKHSDAAIKSKTPVPAENTRSEGHVMLKIINGTPSTG</sequence>
<reference evidence="1" key="2">
    <citation type="submission" date="2021-08" db="EMBL/GenBank/DDBJ databases">
        <authorList>
            <person name="Gostincar C."/>
            <person name="Sun X."/>
            <person name="Song Z."/>
            <person name="Gunde-Cimerman N."/>
        </authorList>
    </citation>
    <scope>NUCLEOTIDE SEQUENCE</scope>
    <source>
        <strain evidence="1">EXF-9911</strain>
    </source>
</reference>
<accession>A0A9P8E7X6</accession>
<proteinExistence type="predicted"/>
<evidence type="ECO:0000313" key="1">
    <source>
        <dbReference type="EMBL" id="KAG9682948.1"/>
    </source>
</evidence>
<protein>
    <submittedName>
        <fullName evidence="1">Uncharacterized protein</fullName>
    </submittedName>
</protein>
<dbReference type="AlphaFoldDB" id="A0A9P8E7X6"/>